<dbReference type="CDD" id="cd09874">
    <property type="entry name" value="PIN_MT3492-like"/>
    <property type="match status" value="1"/>
</dbReference>
<dbReference type="PANTHER" id="PTHR39677:SF4">
    <property type="entry name" value="RIBONUCLEASE VAPC6"/>
    <property type="match status" value="1"/>
</dbReference>
<comment type="caution">
    <text evidence="7">The sequence shown here is derived from an EMBL/GenBank/DDBJ whole genome shotgun (WGS) entry which is preliminary data.</text>
</comment>
<evidence type="ECO:0000256" key="2">
    <source>
        <dbReference type="ARBA" id="ARBA00022723"/>
    </source>
</evidence>
<keyword evidence="2" id="KW-0479">Metal-binding</keyword>
<evidence type="ECO:0000256" key="1">
    <source>
        <dbReference type="ARBA" id="ARBA00022722"/>
    </source>
</evidence>
<keyword evidence="8" id="KW-1185">Reference proteome</keyword>
<evidence type="ECO:0000256" key="5">
    <source>
        <dbReference type="SAM" id="MobiDB-lite"/>
    </source>
</evidence>
<dbReference type="PANTHER" id="PTHR39677">
    <property type="entry name" value="RIBONUCLEASE VAPC6"/>
    <property type="match status" value="1"/>
</dbReference>
<dbReference type="EMBL" id="JBHUFL010000002">
    <property type="protein sequence ID" value="MFD1835059.1"/>
    <property type="molecule type" value="Genomic_DNA"/>
</dbReference>
<feature type="domain" description="PIN" evidence="6">
    <location>
        <begin position="5"/>
        <end position="144"/>
    </location>
</feature>
<evidence type="ECO:0000256" key="3">
    <source>
        <dbReference type="ARBA" id="ARBA00022801"/>
    </source>
</evidence>
<evidence type="ECO:0000256" key="4">
    <source>
        <dbReference type="ARBA" id="ARBA00022842"/>
    </source>
</evidence>
<reference evidence="8" key="1">
    <citation type="journal article" date="2019" name="Int. J. Syst. Evol. Microbiol.">
        <title>The Global Catalogue of Microorganisms (GCM) 10K type strain sequencing project: providing services to taxonomists for standard genome sequencing and annotation.</title>
        <authorList>
            <consortium name="The Broad Institute Genomics Platform"/>
            <consortium name="The Broad Institute Genome Sequencing Center for Infectious Disease"/>
            <person name="Wu L."/>
            <person name="Ma J."/>
        </authorList>
    </citation>
    <scope>NUCLEOTIDE SEQUENCE [LARGE SCALE GENOMIC DNA]</scope>
    <source>
        <strain evidence="8">JCM 11650</strain>
    </source>
</reference>
<gene>
    <name evidence="7" type="ORF">ACFSDA_08195</name>
</gene>
<protein>
    <submittedName>
        <fullName evidence="7">Type II toxin-antitoxin system VapC family toxin</fullName>
    </submittedName>
</protein>
<dbReference type="Pfam" id="PF01850">
    <property type="entry name" value="PIN"/>
    <property type="match status" value="1"/>
</dbReference>
<proteinExistence type="predicted"/>
<dbReference type="Proteomes" id="UP001597280">
    <property type="component" value="Unassembled WGS sequence"/>
</dbReference>
<keyword evidence="4" id="KW-0460">Magnesium</keyword>
<evidence type="ECO:0000313" key="7">
    <source>
        <dbReference type="EMBL" id="MFD1835059.1"/>
    </source>
</evidence>
<organism evidence="7 8">
    <name type="scientific">Brachybacterium rhamnosum</name>
    <dbReference type="NCBI Taxonomy" id="173361"/>
    <lineage>
        <taxon>Bacteria</taxon>
        <taxon>Bacillati</taxon>
        <taxon>Actinomycetota</taxon>
        <taxon>Actinomycetes</taxon>
        <taxon>Micrococcales</taxon>
        <taxon>Dermabacteraceae</taxon>
        <taxon>Brachybacterium</taxon>
    </lineage>
</organism>
<sequence length="196" mass="21209">MSKSGLVYLDTSVIVAVLLNEDRAEDTVEVLESFKNGVAECVISPLVIAEIYGTPKIREVTRSGMTPSLAKKSALDSIRRVDKFLGHLESWDACILVENTRRQGVMVRDFGLRYQLKGPDAMHLAAAIEFGCSHLFTFDRGLLKVGNEQGVEVSQPYLLDVSNSSASDSGDTAAPEGSTDPPAFLSVIPGLSTYLQ</sequence>
<dbReference type="SUPFAM" id="SSF88723">
    <property type="entry name" value="PIN domain-like"/>
    <property type="match status" value="1"/>
</dbReference>
<evidence type="ECO:0000313" key="8">
    <source>
        <dbReference type="Proteomes" id="UP001597280"/>
    </source>
</evidence>
<name>A0ABW4PY18_9MICO</name>
<dbReference type="RefSeq" id="WP_343904270.1">
    <property type="nucleotide sequence ID" value="NZ_BAAAIS010000002.1"/>
</dbReference>
<keyword evidence="1" id="KW-0540">Nuclease</keyword>
<keyword evidence="3" id="KW-0378">Hydrolase</keyword>
<accession>A0ABW4PY18</accession>
<dbReference type="SMART" id="SM00670">
    <property type="entry name" value="PINc"/>
    <property type="match status" value="1"/>
</dbReference>
<dbReference type="InterPro" id="IPR029060">
    <property type="entry name" value="PIN-like_dom_sf"/>
</dbReference>
<dbReference type="Gene3D" id="3.40.50.1010">
    <property type="entry name" value="5'-nuclease"/>
    <property type="match status" value="1"/>
</dbReference>
<dbReference type="InterPro" id="IPR002716">
    <property type="entry name" value="PIN_dom"/>
</dbReference>
<evidence type="ECO:0000259" key="6">
    <source>
        <dbReference type="SMART" id="SM00670"/>
    </source>
</evidence>
<feature type="region of interest" description="Disordered" evidence="5">
    <location>
        <begin position="163"/>
        <end position="184"/>
    </location>
</feature>